<dbReference type="AlphaFoldDB" id="A0A7Z9DXK2"/>
<comment type="caution">
    <text evidence="2">The sequence shown here is derived from an EMBL/GenBank/DDBJ whole genome shotgun (WGS) entry which is preliminary data.</text>
</comment>
<evidence type="ECO:0000313" key="2">
    <source>
        <dbReference type="EMBL" id="VXD17024.1"/>
    </source>
</evidence>
<gene>
    <name evidence="2" type="ORF">PL9631_250142</name>
</gene>
<dbReference type="EMBL" id="CZCS02000163">
    <property type="protein sequence ID" value="VXD17024.1"/>
    <property type="molecule type" value="Genomic_DNA"/>
</dbReference>
<sequence length="495" mass="56694">MTTLSIATLGFEPRFHYGEIPEALQNEAESLVSNIRLCLRKFNTQALDLARRISHLREQFTAKQFRAWLSHYFPDAEEQIRNWLKIVELADRLPELVDNMMGWATSAIALLARGNDELVKTVLTSGQKLTLKAIETLLKPQKTPDTPQPSQLPKNDLKIPQQPSETALRLARLTLHKVQLEQELSEAVTGDAEAQLIHNIKQTEQEIKHLCAHLDPQAIVIPPQPQSTPTDDLEAALATERQKNAELMQKLEHLEQKLSQTYLQQLEQLQTQLLQKDELIAQLQQPTSSPDHEPTVFKPKFVPVPLSELKVGDRIRVYSPEHKGVVDDFILELDTYNRPKTKWLGVLDQNDVKAGWTFERMSGVEQAQSQLSLLKSENQHLKQQLAQQQQHLETLLSEPGHVRLKQTSTTEQLEAQLEELLQWRESLNQQIQPHLQPGVQVRVNFDPKNIFTGMQGTIHKAYQQRPGYWWVSIIHPVSGQTYQELFEPCQLQPLV</sequence>
<protein>
    <submittedName>
        <fullName evidence="2">Uncharacterized protein</fullName>
    </submittedName>
</protein>
<organism evidence="2 3">
    <name type="scientific">Planktothrix paucivesiculata PCC 9631</name>
    <dbReference type="NCBI Taxonomy" id="671071"/>
    <lineage>
        <taxon>Bacteria</taxon>
        <taxon>Bacillati</taxon>
        <taxon>Cyanobacteriota</taxon>
        <taxon>Cyanophyceae</taxon>
        <taxon>Oscillatoriophycideae</taxon>
        <taxon>Oscillatoriales</taxon>
        <taxon>Microcoleaceae</taxon>
        <taxon>Planktothrix</taxon>
    </lineage>
</organism>
<reference evidence="2" key="1">
    <citation type="submission" date="2019-10" db="EMBL/GenBank/DDBJ databases">
        <authorList>
            <consortium name="Genoscope - CEA"/>
            <person name="William W."/>
        </authorList>
    </citation>
    <scope>NUCLEOTIDE SEQUENCE [LARGE SCALE GENOMIC DNA]</scope>
    <source>
        <strain evidence="2">BBR_PRJEB10994</strain>
    </source>
</reference>
<dbReference type="RefSeq" id="WP_083616908.1">
    <property type="nucleotide sequence ID" value="NZ_LR734992.1"/>
</dbReference>
<dbReference type="Proteomes" id="UP000182190">
    <property type="component" value="Unassembled WGS sequence"/>
</dbReference>
<feature type="coiled-coil region" evidence="1">
    <location>
        <begin position="364"/>
        <end position="430"/>
    </location>
</feature>
<evidence type="ECO:0000256" key="1">
    <source>
        <dbReference type="SAM" id="Coils"/>
    </source>
</evidence>
<keyword evidence="1" id="KW-0175">Coiled coil</keyword>
<proteinExistence type="predicted"/>
<evidence type="ECO:0000313" key="3">
    <source>
        <dbReference type="Proteomes" id="UP000182190"/>
    </source>
</evidence>
<keyword evidence="3" id="KW-1185">Reference proteome</keyword>
<name>A0A7Z9DXK2_9CYAN</name>
<feature type="coiled-coil region" evidence="1">
    <location>
        <begin position="230"/>
        <end position="264"/>
    </location>
</feature>
<dbReference type="OrthoDB" id="469123at2"/>
<accession>A0A7Z9DXK2</accession>